<dbReference type="SUPFAM" id="SSF53254">
    <property type="entry name" value="Phosphoglycerate mutase-like"/>
    <property type="match status" value="1"/>
</dbReference>
<dbReference type="AlphaFoldDB" id="A0A1I0NGF3"/>
<accession>A0A1I0NGF3</accession>
<name>A0A1I0NGF3_9BACT</name>
<evidence type="ECO:0000256" key="2">
    <source>
        <dbReference type="ARBA" id="ARBA00022729"/>
    </source>
</evidence>
<dbReference type="Proteomes" id="UP000199373">
    <property type="component" value="Unassembled WGS sequence"/>
</dbReference>
<dbReference type="Gene3D" id="3.40.50.1240">
    <property type="entry name" value="Phosphoglycerate mutase-like"/>
    <property type="match status" value="1"/>
</dbReference>
<sequence length="383" mass="43150">MRKILLATLIFAVVGVMAQEKSLQQLGGVYYAYPIESGVAMPDIQPVADGYVAFYISHYGRHGSRWLPSDERYRWVNNQFANQKNLTDLGESVRKRLSLIWKNAKGHGGRLTPLGGRQHRGIAQRMFQRFPHLFTAEAHLTAHSSTVGRCRSSMLNFLSELQAQNPSLDILPVTCEEDMAWIAYTSPEEKALENRTHVPLTVSTDRFVKTLFIDPSKVENPERLFTELHTIASDIQDVELDVSLYDIFTREEMEAVYAMNNERMTICNGDESLNGGIPARSAVSLWRRIEADADAAITRGGVGADLRFGHDTNLYRLLTLMGVDTGGMGMDEILPMAANLQMVFYRNVAGDILVQLLHNEKSLGFRNWEELKQQVSEHICSLE</sequence>
<evidence type="ECO:0000313" key="4">
    <source>
        <dbReference type="EMBL" id="SEW00237.1"/>
    </source>
</evidence>
<dbReference type="PANTHER" id="PTHR20963">
    <property type="entry name" value="MULTIPLE INOSITOL POLYPHOSPHATE PHOSPHATASE-RELATED"/>
    <property type="match status" value="1"/>
</dbReference>
<organism evidence="4 5">
    <name type="scientific">Prevotella aff. ruminicola Tc2-24</name>
    <dbReference type="NCBI Taxonomy" id="81582"/>
    <lineage>
        <taxon>Bacteria</taxon>
        <taxon>Pseudomonadati</taxon>
        <taxon>Bacteroidota</taxon>
        <taxon>Bacteroidia</taxon>
        <taxon>Bacteroidales</taxon>
        <taxon>Prevotellaceae</taxon>
        <taxon>Prevotella</taxon>
    </lineage>
</organism>
<protein>
    <recommendedName>
        <fullName evidence="6">Histidine phosphatase superfamily (Branch 2)</fullName>
    </recommendedName>
</protein>
<dbReference type="InterPro" id="IPR029033">
    <property type="entry name" value="His_PPase_superfam"/>
</dbReference>
<evidence type="ECO:0000256" key="1">
    <source>
        <dbReference type="ARBA" id="ARBA00004370"/>
    </source>
</evidence>
<gene>
    <name evidence="4" type="ORF">SAMN04487850_1212</name>
</gene>
<dbReference type="EMBL" id="FOIQ01000002">
    <property type="protein sequence ID" value="SEW00237.1"/>
    <property type="molecule type" value="Genomic_DNA"/>
</dbReference>
<evidence type="ECO:0000313" key="5">
    <source>
        <dbReference type="Proteomes" id="UP000199373"/>
    </source>
</evidence>
<keyword evidence="3" id="KW-0472">Membrane</keyword>
<keyword evidence="2" id="KW-0732">Signal</keyword>
<evidence type="ECO:0000256" key="3">
    <source>
        <dbReference type="ARBA" id="ARBA00023136"/>
    </source>
</evidence>
<dbReference type="RefSeq" id="WP_143065735.1">
    <property type="nucleotide sequence ID" value="NZ_FOIQ01000002.1"/>
</dbReference>
<evidence type="ECO:0008006" key="6">
    <source>
        <dbReference type="Google" id="ProtNLM"/>
    </source>
</evidence>
<dbReference type="GO" id="GO:0016020">
    <property type="term" value="C:membrane"/>
    <property type="evidence" value="ECO:0007669"/>
    <property type="project" value="UniProtKB-SubCell"/>
</dbReference>
<proteinExistence type="predicted"/>
<reference evidence="4 5" key="1">
    <citation type="submission" date="2016-10" db="EMBL/GenBank/DDBJ databases">
        <authorList>
            <person name="de Groot N.N."/>
        </authorList>
    </citation>
    <scope>NUCLEOTIDE SEQUENCE [LARGE SCALE GENOMIC DNA]</scope>
    <source>
        <strain evidence="4 5">TC2-24</strain>
    </source>
</reference>
<dbReference type="PANTHER" id="PTHR20963:SF8">
    <property type="entry name" value="MULTIPLE INOSITOL POLYPHOSPHATE PHOSPHATASE 1"/>
    <property type="match status" value="1"/>
</dbReference>
<comment type="subcellular location">
    <subcellularLocation>
        <location evidence="1">Membrane</location>
    </subcellularLocation>
</comment>
<keyword evidence="5" id="KW-1185">Reference proteome</keyword>